<accession>A0A6I5RNC0</accession>
<gene>
    <name evidence="2" type="ORF">G3O07_04255</name>
</gene>
<dbReference type="RefSeq" id="WP_065758868.1">
    <property type="nucleotide sequence ID" value="NZ_BMQU01000008.1"/>
</dbReference>
<evidence type="ECO:0000313" key="3">
    <source>
        <dbReference type="Proteomes" id="UP000471751"/>
    </source>
</evidence>
<name>A0A6I5RNC0_9PSED</name>
<protein>
    <submittedName>
        <fullName evidence="2">Uncharacterized protein</fullName>
    </submittedName>
</protein>
<keyword evidence="1" id="KW-0472">Membrane</keyword>
<proteinExistence type="predicted"/>
<evidence type="ECO:0000313" key="2">
    <source>
        <dbReference type="EMBL" id="NES09121.1"/>
    </source>
</evidence>
<dbReference type="AlphaFoldDB" id="A0A6I5RNC0"/>
<evidence type="ECO:0000256" key="1">
    <source>
        <dbReference type="SAM" id="Phobius"/>
    </source>
</evidence>
<organism evidence="2 3">
    <name type="scientific">Pseudomonas laurentiana</name>
    <dbReference type="NCBI Taxonomy" id="2364649"/>
    <lineage>
        <taxon>Bacteria</taxon>
        <taxon>Pseudomonadati</taxon>
        <taxon>Pseudomonadota</taxon>
        <taxon>Gammaproteobacteria</taxon>
        <taxon>Pseudomonadales</taxon>
        <taxon>Pseudomonadaceae</taxon>
        <taxon>Pseudomonas</taxon>
    </lineage>
</organism>
<dbReference type="NCBIfam" id="NF045611">
    <property type="entry name" value="small_CydP"/>
    <property type="match status" value="1"/>
</dbReference>
<dbReference type="EMBL" id="JAAHBT010000036">
    <property type="protein sequence ID" value="NES09121.1"/>
    <property type="molecule type" value="Genomic_DNA"/>
</dbReference>
<reference evidence="2 3" key="1">
    <citation type="submission" date="2020-02" db="EMBL/GenBank/DDBJ databases">
        <title>Broccoli isolated Pseudomonas sp.</title>
        <authorList>
            <person name="Fujikawa T."/>
            <person name="Sawada H."/>
        </authorList>
    </citation>
    <scope>NUCLEOTIDE SEQUENCE [LARGE SCALE GENOMIC DNA]</scope>
    <source>
        <strain evidence="2 3">JCM 32154</strain>
    </source>
</reference>
<sequence length="69" mass="7719">MPNDAPKSPWRIPLVREIGIILVVKLVILFSIKAIWFSEPTVPVNGSARFDAHLFGTPPPSQLTEEKPR</sequence>
<keyword evidence="1" id="KW-1133">Transmembrane helix</keyword>
<comment type="caution">
    <text evidence="2">The sequence shown here is derived from an EMBL/GenBank/DDBJ whole genome shotgun (WGS) entry which is preliminary data.</text>
</comment>
<dbReference type="InterPro" id="IPR054636">
    <property type="entry name" value="CydP"/>
</dbReference>
<keyword evidence="1" id="KW-0812">Transmembrane</keyword>
<feature type="transmembrane region" description="Helical" evidence="1">
    <location>
        <begin position="18"/>
        <end position="37"/>
    </location>
</feature>
<dbReference type="Proteomes" id="UP000471751">
    <property type="component" value="Unassembled WGS sequence"/>
</dbReference>
<keyword evidence="3" id="KW-1185">Reference proteome</keyword>